<evidence type="ECO:0000313" key="3">
    <source>
        <dbReference type="EMBL" id="KAK2944005.1"/>
    </source>
</evidence>
<proteinExistence type="predicted"/>
<evidence type="ECO:0000313" key="4">
    <source>
        <dbReference type="Proteomes" id="UP001281761"/>
    </source>
</evidence>
<dbReference type="EMBL" id="JARBJD010000319">
    <property type="protein sequence ID" value="KAK2944005.1"/>
    <property type="molecule type" value="Genomic_DNA"/>
</dbReference>
<dbReference type="Proteomes" id="UP001281761">
    <property type="component" value="Unassembled WGS sequence"/>
</dbReference>
<feature type="region of interest" description="Disordered" evidence="2">
    <location>
        <begin position="2259"/>
        <end position="2307"/>
    </location>
</feature>
<keyword evidence="4" id="KW-1185">Reference proteome</keyword>
<feature type="compositionally biased region" description="Polar residues" evidence="2">
    <location>
        <begin position="1381"/>
        <end position="1391"/>
    </location>
</feature>
<feature type="compositionally biased region" description="Basic and acidic residues" evidence="2">
    <location>
        <begin position="383"/>
        <end position="397"/>
    </location>
</feature>
<accession>A0ABQ9X131</accession>
<organism evidence="3 4">
    <name type="scientific">Blattamonas nauphoetae</name>
    <dbReference type="NCBI Taxonomy" id="2049346"/>
    <lineage>
        <taxon>Eukaryota</taxon>
        <taxon>Metamonada</taxon>
        <taxon>Preaxostyla</taxon>
        <taxon>Oxymonadida</taxon>
        <taxon>Blattamonas</taxon>
    </lineage>
</organism>
<feature type="region of interest" description="Disordered" evidence="2">
    <location>
        <begin position="2083"/>
        <end position="2109"/>
    </location>
</feature>
<keyword evidence="1" id="KW-0175">Coiled coil</keyword>
<sequence length="2802" mass="317003">MSADTHPPNPTLNALSLEEETNLVMKQIMEQFKTDPEAFEQNVRILVAQNIQTQREEEENKQEELKEVNKNIIKAQSETINFIKPILQHFPPPKFEGLTELISKFLLLNDGHILFSRTWLKNDTTVLSTPLLFRPVYIIILHEILKFIEDFFSKEAPKTRPGHAFYIAGDQGIGKTSLMLILMSTLSHRSLGFHYEKGFKDDSTRDFRPSKPNSRRTFSFDELLGPSRAAIETTYIHIHDDCPPPATIKDNHLHIIFTSPDPLRLPIPEPSPNHLCHIFRLPTFSLAEDAVTMVGCTPTVPFAVLSPEDMQLHTKDQQILLSIEMDKDEIAGRLPRASVDNFLWFKNSTVATELKNLVGHERFSLTQWKRFCSEVEGTIASREKRKEEEKKRKEEKANLNIVQGHPVTPHAADIPTGPVTQPADGIQSSNTELEKASPTGLKEAQLDSGSPARIEPESMEAAVDEDAMQKRKEDEEIDRFYTSLKEQIQKQSQKVKPEHKRIIAVVDWLMGQLKIPSERSKEQAEFIKGLFRKLVLFEWEQSERERENAQKAKAATKRKNAQKVGGSGEQKAGGMITREVKEGEEEEGNGIDTQDPAAARKDENAQKVGGKGEQNAERIITREVTEGEREEGNDIDTKDPAAASKDENDQKVGGKGEQNAERIITRENKTSPKVNGKGTVIEIPKTEDKNTALKTEMEEREKQMTKALFASASSYSPPSPNVIGEIQDFSELIKKVILTDQQTSPSTKDLTDLTIRLVNLKKLLEGSDVSEVVNRQNVQDKVTSVSKQDGLDANKRRTLLFSTLIDMLISPAPYDSKKKVLQSLFVHPKEDVNTSDISIRHHLNFLLEKSRSKKSVKKALKFIVSELIKYLHNSQMEANPEISARSKFALDKTKMANLACDFLMTIVNPPHIQEDQPHFHIKTRLDNVLNQIERVRVELSFVSLMDEFYFIAQDMNILVTPHSILRGLSERQEKPELDLIRERVVVYYGNVRDDGLRGWIENAIKTLLPLINTVGPLEAVSSKIKDNLNQVITQFNNNHPPSNSSDDPSNDSALPENEEEFEPVISLQFNNNPPPSQSSDDPSNDSPLPDKEEEVKPVINRQWLAIVRSVMNTILYLIDAGATRSKILEQYSGLRQLLTTVYMSNKHHLLRVAHQLLDLNSQEPESDYVNDLAVISKHFSTPKPLSSLEFLRTLQLSLESQDRLERMSIALFARNLLCFLQLETGFPFDEECYLTEFYIQFLQKLNPGDIVHRSFVDFMNATNLLSQKNFGLTPDNFTDFLEEEHPTLKTDPTPLLELRKISPLDSKKTDEIEPEVTDPDQPFKNFLTRQLGVHLLLWASTDLLLKAADVIPSQKPRTETTQHSQDEARPSQESGDEKTGNPLNKASPSQKPRTETTQHSQDEARPSQESGDEKTGNPLNEARPSQKPRTETTQNSQVEARPSEESEDLKTVHCLNVARASIFGPSPRWLTSTDARTNRGLVFLWDGVLDSNSTSALIEVAKSNHSRIMEFSTPLIYFEKTLNAAWDDISSLVPLLRDYKTKKKRPSLLRSVFSLIFKKTAEAIEQMERQILFVAVSPFVEQIMQSEVVAALAKLMTQAKYDEFKDHQAISGFKLPPYVEEPLVCISFLLNCPTPISFYETTTSFSTRHNCVPKPSLFWSRRPEMETTAKEVTKMPMLTFPKLLNKSVEGTKFPKSLSETDRGETDFYAEDLQEVTGGNLPGLDSLIVSRGTDKKCETIFMAIQATRAKSHSLAENGIILIQQLLFQAMCHLEPSERIVTIYNYATTQEEFIFPSRTGILGFHMVSSYMKFDENTLKHMSSLLRHRDHPLVTKPKESQTTMTTHDITDTLLANLPQYPTFSDELNPWETHLSAVNYPNEPNFILPYRWKLFSDVLRKSSPALFEQDGTVLRTIQELLRLGVTPDDLGESVEDRITTFKSFILCRAISCRRKELLHPNTGKDEVSFVTLVTSIVGTPDIQSIKRILTSLTEQASTMDQSIRDAHLQHLDDLCRENCIQTRLYPVYHVMTNNAMKRIRNPVQECLSVIQSEEDGGVFRVPTRNNLSAILHCGTVLLDHIFPIPPHPVTPHPTTDNSSTPTPHSQNVTPSLPQSKTLNIPLHSFVLATHGFSTSIPSLRDPTQDAVRKEVTNVTPSPLIRWLPHRVVIDPSLFPSDIQQADSLSYFTTFIHRLFDNPFIPVSTSLPTAILDRQHYNDVILTQLDKIITTLKAFKEKKDAKLNNELNQQGKKKDAKLNNELNQQGLKKDDAIQNKPDASKVKEAADKPEGPEIDKDGESQKTHIKPSIGKDKGLEDEVNRLSKIYAEKRVSSVISLLPEIRQYYQKFGLEDAEKSVVQTAINEIESMEANRQKTPTLVFVKSGSDFLAQSTENPEFVVDTKTEAHPFPFPFSTGYKEGELRKEMKQIYEALSDFLPKHFPKDHVSPSPPQDGPNKGQKDHSLSKTETDNRIGHSMDSAIRSLGETSTTPLFVFVVDEDLADHKSLPMSLHSTDGNVDCGVMRQRSIADVLWILFLTRISREVMALPLNTSMKRNDFAKYVFPFLKKVLRDATLLKGEDEKNPRDATLLKEEDEKIHSELYKVLISHVNSEGLDELNKHPSIGIELLVSAYPHVKDETDILSLSRLLMMCKSQPDGETRLNDLINDASPTNELELLTRWFALLSSDMITPNFVVPEEGGGFTNANIRSNLLTAFYLIIELKRDDQQPLVEKLLTTIRDVLDPEKPQFFTEDDKQTLRDFRAKARSLVTANRNQKPPNSTRDRTLNVLLVLIDDNLGNSEPTSPRNGL</sequence>
<feature type="region of interest" description="Disordered" evidence="2">
    <location>
        <begin position="1354"/>
        <end position="1449"/>
    </location>
</feature>
<feature type="compositionally biased region" description="Basic and acidic residues" evidence="2">
    <location>
        <begin position="1356"/>
        <end position="1379"/>
    </location>
</feature>
<feature type="region of interest" description="Disordered" evidence="2">
    <location>
        <begin position="1033"/>
        <end position="1094"/>
    </location>
</feature>
<feature type="compositionally biased region" description="Basic and acidic residues" evidence="2">
    <location>
        <begin position="2452"/>
        <end position="2466"/>
    </location>
</feature>
<feature type="compositionally biased region" description="Basic and acidic residues" evidence="2">
    <location>
        <begin position="1392"/>
        <end position="1415"/>
    </location>
</feature>
<gene>
    <name evidence="3" type="ORF">BLNAU_21094</name>
</gene>
<feature type="region of interest" description="Disordered" evidence="2">
    <location>
        <begin position="2435"/>
        <end position="2466"/>
    </location>
</feature>
<feature type="region of interest" description="Disordered" evidence="2">
    <location>
        <begin position="548"/>
        <end position="662"/>
    </location>
</feature>
<comment type="caution">
    <text evidence="3">The sequence shown here is derived from an EMBL/GenBank/DDBJ whole genome shotgun (WGS) entry which is preliminary data.</text>
</comment>
<evidence type="ECO:0000256" key="1">
    <source>
        <dbReference type="SAM" id="Coils"/>
    </source>
</evidence>
<evidence type="ECO:0000256" key="2">
    <source>
        <dbReference type="SAM" id="MobiDB-lite"/>
    </source>
</evidence>
<feature type="compositionally biased region" description="Polar residues" evidence="2">
    <location>
        <begin position="2092"/>
        <end position="2109"/>
    </location>
</feature>
<feature type="compositionally biased region" description="Basic and acidic residues" evidence="2">
    <location>
        <begin position="614"/>
        <end position="662"/>
    </location>
</feature>
<reference evidence="3 4" key="1">
    <citation type="journal article" date="2022" name="bioRxiv">
        <title>Genomics of Preaxostyla Flagellates Illuminates Evolutionary Transitions and the Path Towards Mitochondrial Loss.</title>
        <authorList>
            <person name="Novak L.V.F."/>
            <person name="Treitli S.C."/>
            <person name="Pyrih J."/>
            <person name="Halakuc P."/>
            <person name="Pipaliya S.V."/>
            <person name="Vacek V."/>
            <person name="Brzon O."/>
            <person name="Soukal P."/>
            <person name="Eme L."/>
            <person name="Dacks J.B."/>
            <person name="Karnkowska A."/>
            <person name="Elias M."/>
            <person name="Hampl V."/>
        </authorList>
    </citation>
    <scope>NUCLEOTIDE SEQUENCE [LARGE SCALE GENOMIC DNA]</scope>
    <source>
        <strain evidence="3">NAU3</strain>
        <tissue evidence="3">Gut</tissue>
    </source>
</reference>
<feature type="coiled-coil region" evidence="1">
    <location>
        <begin position="48"/>
        <end position="78"/>
    </location>
</feature>
<protein>
    <submittedName>
        <fullName evidence="3">Uncharacterized protein</fullName>
    </submittedName>
</protein>
<feature type="region of interest" description="Disordered" evidence="2">
    <location>
        <begin position="383"/>
        <end position="474"/>
    </location>
</feature>
<name>A0ABQ9X131_9EUKA</name>
<feature type="compositionally biased region" description="Basic and acidic residues" evidence="2">
    <location>
        <begin position="2262"/>
        <end position="2297"/>
    </location>
</feature>
<feature type="compositionally biased region" description="Low complexity" evidence="2">
    <location>
        <begin position="1036"/>
        <end position="1052"/>
    </location>
</feature>
<feature type="compositionally biased region" description="Low complexity" evidence="2">
    <location>
        <begin position="1066"/>
        <end position="1087"/>
    </location>
</feature>